<dbReference type="SUPFAM" id="SSF52518">
    <property type="entry name" value="Thiamin diphosphate-binding fold (THDP-binding)"/>
    <property type="match status" value="1"/>
</dbReference>
<comment type="subunit">
    <text evidence="2 10">Heterodimer of an alpha and a beta chain.</text>
</comment>
<dbReference type="GO" id="GO:0006086">
    <property type="term" value="P:pyruvate decarboxylation to acetyl-CoA"/>
    <property type="evidence" value="ECO:0007669"/>
    <property type="project" value="InterPro"/>
</dbReference>
<name>A0A5B8XEA0_9RICK</name>
<comment type="catalytic activity">
    <reaction evidence="9 10">
        <text>N(6)-[(R)-lipoyl]-L-lysyl-[protein] + pyruvate + H(+) = N(6)-[(R)-S(8)-acetyldihydrolipoyl]-L-lysyl-[protein] + CO2</text>
        <dbReference type="Rhea" id="RHEA:19189"/>
        <dbReference type="Rhea" id="RHEA-COMP:10474"/>
        <dbReference type="Rhea" id="RHEA-COMP:10478"/>
        <dbReference type="ChEBI" id="CHEBI:15361"/>
        <dbReference type="ChEBI" id="CHEBI:15378"/>
        <dbReference type="ChEBI" id="CHEBI:16526"/>
        <dbReference type="ChEBI" id="CHEBI:83099"/>
        <dbReference type="ChEBI" id="CHEBI:83111"/>
        <dbReference type="EC" id="1.2.4.1"/>
    </reaction>
</comment>
<dbReference type="InterPro" id="IPR001017">
    <property type="entry name" value="DH_E1"/>
</dbReference>
<evidence type="ECO:0000256" key="1">
    <source>
        <dbReference type="ARBA" id="ARBA00001964"/>
    </source>
</evidence>
<dbReference type="Proteomes" id="UP000321934">
    <property type="component" value="Chromosome"/>
</dbReference>
<dbReference type="FunFam" id="3.40.50.970:FF:000013">
    <property type="entry name" value="Pyruvate dehydrogenase E1 component subunit alpha"/>
    <property type="match status" value="1"/>
</dbReference>
<dbReference type="NCBIfam" id="TIGR03182">
    <property type="entry name" value="PDH_E1_alph_y"/>
    <property type="match status" value="1"/>
</dbReference>
<dbReference type="PANTHER" id="PTHR11516:SF60">
    <property type="entry name" value="PYRUVATE DEHYDROGENASE E1 COMPONENT SUBUNIT ALPHA"/>
    <property type="match status" value="1"/>
</dbReference>
<protein>
    <recommendedName>
        <fullName evidence="4 10">Pyruvate dehydrogenase E1 component subunit alpha</fullName>
        <ecNumber evidence="3 10">1.2.4.1</ecNumber>
    </recommendedName>
</protein>
<evidence type="ECO:0000256" key="6">
    <source>
        <dbReference type="ARBA" id="ARBA00023052"/>
    </source>
</evidence>
<dbReference type="InterPro" id="IPR050642">
    <property type="entry name" value="PDH_E1_Alpha_Subunit"/>
</dbReference>
<keyword evidence="6 10" id="KW-0786">Thiamine pyrophosphate</keyword>
<accession>A0A5B8XEA0</accession>
<comment type="cofactor">
    <cofactor evidence="1 10">
        <name>thiamine diphosphate</name>
        <dbReference type="ChEBI" id="CHEBI:58937"/>
    </cofactor>
</comment>
<evidence type="ECO:0000256" key="8">
    <source>
        <dbReference type="ARBA" id="ARBA00025211"/>
    </source>
</evidence>
<dbReference type="CDD" id="cd02000">
    <property type="entry name" value="TPP_E1_PDC_ADC_BCADC"/>
    <property type="match status" value="1"/>
</dbReference>
<dbReference type="Gene3D" id="3.40.50.970">
    <property type="match status" value="1"/>
</dbReference>
<dbReference type="EC" id="1.2.4.1" evidence="3 10"/>
<dbReference type="GO" id="GO:0004739">
    <property type="term" value="F:pyruvate dehydrogenase (acetyl-transferring) activity"/>
    <property type="evidence" value="ECO:0007669"/>
    <property type="project" value="UniProtKB-UniRule"/>
</dbReference>
<evidence type="ECO:0000256" key="4">
    <source>
        <dbReference type="ARBA" id="ARBA00014159"/>
    </source>
</evidence>
<keyword evidence="7 10" id="KW-0670">Pyruvate</keyword>
<evidence type="ECO:0000256" key="5">
    <source>
        <dbReference type="ARBA" id="ARBA00023002"/>
    </source>
</evidence>
<dbReference type="InterPro" id="IPR029061">
    <property type="entry name" value="THDP-binding"/>
</dbReference>
<keyword evidence="5 10" id="KW-0560">Oxidoreductase</keyword>
<sequence>MAKNADVNCVFSQDGATWAYIDLIRIRKFEEKCGQIYGMGQIAGFCHLCIGQEAISVALKNAMKKGDSVITGYRDHGHNMAVGTEMKYILAELMGKETGSSKGKGGSMHLFDTQKGFFGGHGIVGAQISLGAGLAFAHKYNETDNVCFAFCGDGAANQGQVYESMNMAKIWNLPVLFVVENNRYAMGTSTKRHSASENFYTRAAGYNIPAEIVDGSDLNVLTAKFIELASKIRKNGGPIFLEIDTYRYRGHSMSDPGKYRSKEEVENRRENHDPITIFEKFLLEKKWINQDKIDEIEAQVKLEVQDAYDFCLSSNEPCESALHTNVYIES</sequence>
<evidence type="ECO:0000256" key="9">
    <source>
        <dbReference type="ARBA" id="ARBA00051231"/>
    </source>
</evidence>
<reference evidence="12 13" key="1">
    <citation type="journal article" date="2019" name="ISME J.">
        <title>Deianiraea, an extracellular bacterium associated with the ciliate Paramecium, suggests an alternative scenario for the evolution of Rickettsiales.</title>
        <authorList>
            <person name="Castelli M."/>
            <person name="Sabaneyeva E."/>
            <person name="Lanzoni O."/>
            <person name="Lebedeva N."/>
            <person name="Floriano A.M."/>
            <person name="Gaiarsa S."/>
            <person name="Benken K."/>
            <person name="Modeo L."/>
            <person name="Bandi C."/>
            <person name="Potekhin A."/>
            <person name="Sassera D."/>
            <person name="Petroni G."/>
        </authorList>
    </citation>
    <scope>NUCLEOTIDE SEQUENCE [LARGE SCALE GENOMIC DNA]</scope>
    <source>
        <strain evidence="12">CyL4-1</strain>
    </source>
</reference>
<proteinExistence type="predicted"/>
<dbReference type="InterPro" id="IPR017597">
    <property type="entry name" value="Pyrv_DH_E1_asu_subgrp-y"/>
</dbReference>
<dbReference type="AlphaFoldDB" id="A0A5B8XEA0"/>
<evidence type="ECO:0000256" key="3">
    <source>
        <dbReference type="ARBA" id="ARBA00012281"/>
    </source>
</evidence>
<evidence type="ECO:0000313" key="13">
    <source>
        <dbReference type="Proteomes" id="UP000321934"/>
    </source>
</evidence>
<dbReference type="EMBL" id="CP029077">
    <property type="protein sequence ID" value="QED23593.1"/>
    <property type="molecule type" value="Genomic_DNA"/>
</dbReference>
<evidence type="ECO:0000256" key="7">
    <source>
        <dbReference type="ARBA" id="ARBA00023317"/>
    </source>
</evidence>
<dbReference type="Pfam" id="PF00676">
    <property type="entry name" value="E1_dh"/>
    <property type="match status" value="1"/>
</dbReference>
<evidence type="ECO:0000313" key="12">
    <source>
        <dbReference type="EMBL" id="QED23593.1"/>
    </source>
</evidence>
<dbReference type="OrthoDB" id="9766715at2"/>
<evidence type="ECO:0000256" key="10">
    <source>
        <dbReference type="RuleBase" id="RU361139"/>
    </source>
</evidence>
<dbReference type="RefSeq" id="WP_146820858.1">
    <property type="nucleotide sequence ID" value="NZ_CP029077.1"/>
</dbReference>
<organism evidence="12 13">
    <name type="scientific">Candidatus Deianiraea vastatrix</name>
    <dbReference type="NCBI Taxonomy" id="2163644"/>
    <lineage>
        <taxon>Bacteria</taxon>
        <taxon>Pseudomonadati</taxon>
        <taxon>Pseudomonadota</taxon>
        <taxon>Alphaproteobacteria</taxon>
        <taxon>Rickettsiales</taxon>
        <taxon>Candidatus Deianiraeaceae</taxon>
        <taxon>Candidatus Deianiraea</taxon>
    </lineage>
</organism>
<feature type="domain" description="Dehydrogenase E1 component" evidence="11">
    <location>
        <begin position="24"/>
        <end position="312"/>
    </location>
</feature>
<keyword evidence="13" id="KW-1185">Reference proteome</keyword>
<evidence type="ECO:0000256" key="2">
    <source>
        <dbReference type="ARBA" id="ARBA00011870"/>
    </source>
</evidence>
<dbReference type="PANTHER" id="PTHR11516">
    <property type="entry name" value="PYRUVATE DEHYDROGENASE E1 COMPONENT, ALPHA SUBUNIT BACTERIAL AND ORGANELLAR"/>
    <property type="match status" value="1"/>
</dbReference>
<evidence type="ECO:0000259" key="11">
    <source>
        <dbReference type="Pfam" id="PF00676"/>
    </source>
</evidence>
<comment type="function">
    <text evidence="8">The pyruvate dehydrogenase complex catalyzes the overall conversion of pyruvate to acetyl-CoA and CO(2). It contains multiple copies of three enzymatic components: pyruvate dehydrogenase (E1), dihydrolipoamide acetyltransferase (E2) and lipoamide dehydrogenase (E3).</text>
</comment>
<gene>
    <name evidence="10" type="primary">pdhA</name>
    <name evidence="12" type="ORF">Deia_00805</name>
</gene>